<comment type="caution">
    <text evidence="1">The sequence shown here is derived from an EMBL/GenBank/DDBJ whole genome shotgun (WGS) entry which is preliminary data.</text>
</comment>
<reference evidence="1 2" key="1">
    <citation type="submission" date="2014-12" db="EMBL/GenBank/DDBJ databases">
        <title>Draft genome sequences of 29 type strains of Enterococci.</title>
        <authorList>
            <person name="Zhong Z."/>
            <person name="Sun Z."/>
            <person name="Liu W."/>
            <person name="Zhang W."/>
            <person name="Zhang H."/>
        </authorList>
    </citation>
    <scope>NUCLEOTIDE SEQUENCE [LARGE SCALE GENOMIC DNA]</scope>
    <source>
        <strain evidence="1 2">DSM 15687</strain>
    </source>
</reference>
<protein>
    <submittedName>
        <fullName evidence="1">Uncharacterized protein</fullName>
    </submittedName>
</protein>
<proteinExistence type="predicted"/>
<dbReference type="Proteomes" id="UP000182152">
    <property type="component" value="Unassembled WGS sequence"/>
</dbReference>
<organism evidence="1 2">
    <name type="scientific">Enterococcus ratti</name>
    <dbReference type="NCBI Taxonomy" id="150033"/>
    <lineage>
        <taxon>Bacteria</taxon>
        <taxon>Bacillati</taxon>
        <taxon>Bacillota</taxon>
        <taxon>Bacilli</taxon>
        <taxon>Lactobacillales</taxon>
        <taxon>Enterococcaceae</taxon>
        <taxon>Enterococcus</taxon>
    </lineage>
</organism>
<name>A0A1L8WL82_9ENTE</name>
<dbReference type="EMBL" id="JXLB01000009">
    <property type="protein sequence ID" value="OJG81778.1"/>
    <property type="molecule type" value="Genomic_DNA"/>
</dbReference>
<evidence type="ECO:0000313" key="2">
    <source>
        <dbReference type="Proteomes" id="UP000182152"/>
    </source>
</evidence>
<dbReference type="AlphaFoldDB" id="A0A1L8WL82"/>
<sequence>MGWSAYTDEFQRLVKGIFQSLKVITVWHDQELIGIIRSVGEEKLLVRQKVLLT</sequence>
<evidence type="ECO:0000313" key="1">
    <source>
        <dbReference type="EMBL" id="OJG81778.1"/>
    </source>
</evidence>
<accession>A0A1L8WL82</accession>
<gene>
    <name evidence="1" type="ORF">RV14_GL002321</name>
</gene>
<keyword evidence="2" id="KW-1185">Reference proteome</keyword>